<gene>
    <name evidence="2" type="ORF">RUM44_005001</name>
</gene>
<dbReference type="EMBL" id="JAWJWF010000008">
    <property type="protein sequence ID" value="KAK6630334.1"/>
    <property type="molecule type" value="Genomic_DNA"/>
</dbReference>
<comment type="caution">
    <text evidence="2">The sequence shown here is derived from an EMBL/GenBank/DDBJ whole genome shotgun (WGS) entry which is preliminary data.</text>
</comment>
<evidence type="ECO:0000256" key="1">
    <source>
        <dbReference type="SAM" id="MobiDB-lite"/>
    </source>
</evidence>
<evidence type="ECO:0000313" key="3">
    <source>
        <dbReference type="Proteomes" id="UP001359485"/>
    </source>
</evidence>
<feature type="compositionally biased region" description="Basic and acidic residues" evidence="1">
    <location>
        <begin position="61"/>
        <end position="86"/>
    </location>
</feature>
<reference evidence="2 3" key="1">
    <citation type="submission" date="2023-09" db="EMBL/GenBank/DDBJ databases">
        <title>Genomes of two closely related lineages of the louse Polyplax serrata with different host specificities.</title>
        <authorList>
            <person name="Martinu J."/>
            <person name="Tarabai H."/>
            <person name="Stefka J."/>
            <person name="Hypsa V."/>
        </authorList>
    </citation>
    <scope>NUCLEOTIDE SEQUENCE [LARGE SCALE GENOMIC DNA]</scope>
    <source>
        <strain evidence="2">98ZLc_SE</strain>
    </source>
</reference>
<accession>A0ABR1AWQ3</accession>
<feature type="compositionally biased region" description="Acidic residues" evidence="1">
    <location>
        <begin position="137"/>
        <end position="148"/>
    </location>
</feature>
<proteinExistence type="predicted"/>
<feature type="region of interest" description="Disordered" evidence="1">
    <location>
        <begin position="54"/>
        <end position="100"/>
    </location>
</feature>
<organism evidence="2 3">
    <name type="scientific">Polyplax serrata</name>
    <name type="common">Common mouse louse</name>
    <dbReference type="NCBI Taxonomy" id="468196"/>
    <lineage>
        <taxon>Eukaryota</taxon>
        <taxon>Metazoa</taxon>
        <taxon>Ecdysozoa</taxon>
        <taxon>Arthropoda</taxon>
        <taxon>Hexapoda</taxon>
        <taxon>Insecta</taxon>
        <taxon>Pterygota</taxon>
        <taxon>Neoptera</taxon>
        <taxon>Paraneoptera</taxon>
        <taxon>Psocodea</taxon>
        <taxon>Troctomorpha</taxon>
        <taxon>Phthiraptera</taxon>
        <taxon>Anoplura</taxon>
        <taxon>Polyplacidae</taxon>
        <taxon>Polyplax</taxon>
    </lineage>
</organism>
<name>A0ABR1AWQ3_POLSC</name>
<dbReference type="Proteomes" id="UP001359485">
    <property type="component" value="Unassembled WGS sequence"/>
</dbReference>
<keyword evidence="3" id="KW-1185">Reference proteome</keyword>
<evidence type="ECO:0000313" key="2">
    <source>
        <dbReference type="EMBL" id="KAK6630334.1"/>
    </source>
</evidence>
<protein>
    <submittedName>
        <fullName evidence="2">Uncharacterized protein</fullName>
    </submittedName>
</protein>
<feature type="region of interest" description="Disordered" evidence="1">
    <location>
        <begin position="129"/>
        <end position="152"/>
    </location>
</feature>
<sequence length="186" mass="20666">MSTKEKSIGGVVPVQVTQVAARPRLQETPGRLLRALGGSVKTDGKDGEKRCVRTRAGRNRKGQEAKECRKTGESGELGDKWRRQYKSETLAKGTRRTRRREQRYSSIARAALRGFPFWDVEDEAWKAARGGNQAGADSEEEEEEEEMVENVRAQIESSSMQPAYTCVMASIPVRCSSSTADCLPQV</sequence>